<keyword evidence="4 6" id="KW-0067">ATP-binding</keyword>
<dbReference type="CDD" id="cd03220">
    <property type="entry name" value="ABC_KpsT_Wzt"/>
    <property type="match status" value="1"/>
</dbReference>
<dbReference type="KEGG" id="eke:EK0264_15060"/>
<evidence type="ECO:0000256" key="4">
    <source>
        <dbReference type="ARBA" id="ARBA00022840"/>
    </source>
</evidence>
<gene>
    <name evidence="6" type="ORF">EK0264_15060</name>
</gene>
<dbReference type="OrthoDB" id="9778870at2"/>
<keyword evidence="3" id="KW-0547">Nucleotide-binding</keyword>
<keyword evidence="7" id="KW-1185">Reference proteome</keyword>
<dbReference type="RefSeq" id="WP_159546613.1">
    <property type="nucleotide sequence ID" value="NZ_CP047156.1"/>
</dbReference>
<keyword evidence="2" id="KW-0813">Transport</keyword>
<comment type="similarity">
    <text evidence="1">Belongs to the ABC transporter superfamily.</text>
</comment>
<dbReference type="InParanoid" id="A0A7L4YQZ5"/>
<reference evidence="6 7" key="1">
    <citation type="journal article" date="2018" name="Int. J. Syst. Evol. Microbiol.">
        <title>Epidermidibacterium keratini gen. nov., sp. nov., a member of the family Sporichthyaceae, isolated from keratin epidermis.</title>
        <authorList>
            <person name="Lee D.G."/>
            <person name="Trujillo M.E."/>
            <person name="Kang S."/>
            <person name="Nam J.J."/>
            <person name="Kim Y.J."/>
        </authorList>
    </citation>
    <scope>NUCLEOTIDE SEQUENCE [LARGE SCALE GENOMIC DNA]</scope>
    <source>
        <strain evidence="6 7">EPI-7</strain>
    </source>
</reference>
<evidence type="ECO:0000313" key="7">
    <source>
        <dbReference type="Proteomes" id="UP000463857"/>
    </source>
</evidence>
<dbReference type="InterPro" id="IPR015860">
    <property type="entry name" value="ABC_transpr_TagH-like"/>
</dbReference>
<dbReference type="InterPro" id="IPR017871">
    <property type="entry name" value="ABC_transporter-like_CS"/>
</dbReference>
<dbReference type="InterPro" id="IPR003593">
    <property type="entry name" value="AAA+_ATPase"/>
</dbReference>
<evidence type="ECO:0000256" key="3">
    <source>
        <dbReference type="ARBA" id="ARBA00022741"/>
    </source>
</evidence>
<dbReference type="PROSITE" id="PS00211">
    <property type="entry name" value="ABC_TRANSPORTER_1"/>
    <property type="match status" value="1"/>
</dbReference>
<dbReference type="Gene3D" id="3.40.50.300">
    <property type="entry name" value="P-loop containing nucleotide triphosphate hydrolases"/>
    <property type="match status" value="1"/>
</dbReference>
<dbReference type="InterPro" id="IPR027417">
    <property type="entry name" value="P-loop_NTPase"/>
</dbReference>
<sequence>MRAPSWIEKDMSVVVDDVVVRFPSETDDLSAVPPHRRRAARLARMIGRPYRMDIEAIRGVSFHVYEGEHVGLVGANGSGKSTLLRVIAGVINPDRGSVLASGSPTLLGVSAALLPHLTGAKNVRLGLLALGYTPEQAKEAASAVAELADLGDAINRPMNTYSSGMAARLRFAIAVATDPDILLIDEALGTGDASFTERAREALDGLRERAGTIFLVSHAAQTIEEMCSRAIWLHEGEIVTDGPADVVALHYRNWAWARAHGDNEKAQRLFIQAKER</sequence>
<evidence type="ECO:0000256" key="1">
    <source>
        <dbReference type="ARBA" id="ARBA00005417"/>
    </source>
</evidence>
<dbReference type="Proteomes" id="UP000463857">
    <property type="component" value="Chromosome"/>
</dbReference>
<dbReference type="GO" id="GO:0016887">
    <property type="term" value="F:ATP hydrolysis activity"/>
    <property type="evidence" value="ECO:0007669"/>
    <property type="project" value="InterPro"/>
</dbReference>
<dbReference type="InterPro" id="IPR003439">
    <property type="entry name" value="ABC_transporter-like_ATP-bd"/>
</dbReference>
<protein>
    <submittedName>
        <fullName evidence="6">ATP-binding cassette domain-containing protein</fullName>
    </submittedName>
</protein>
<evidence type="ECO:0000259" key="5">
    <source>
        <dbReference type="PROSITE" id="PS50893"/>
    </source>
</evidence>
<organism evidence="6 7">
    <name type="scientific">Epidermidibacterium keratini</name>
    <dbReference type="NCBI Taxonomy" id="1891644"/>
    <lineage>
        <taxon>Bacteria</taxon>
        <taxon>Bacillati</taxon>
        <taxon>Actinomycetota</taxon>
        <taxon>Actinomycetes</taxon>
        <taxon>Sporichthyales</taxon>
        <taxon>Sporichthyaceae</taxon>
        <taxon>Epidermidibacterium</taxon>
    </lineage>
</organism>
<name>A0A7L4YQZ5_9ACTN</name>
<proteinExistence type="inferred from homology"/>
<accession>A0A7L4YQZ5</accession>
<dbReference type="SMART" id="SM00382">
    <property type="entry name" value="AAA"/>
    <property type="match status" value="1"/>
</dbReference>
<evidence type="ECO:0000256" key="2">
    <source>
        <dbReference type="ARBA" id="ARBA00022448"/>
    </source>
</evidence>
<dbReference type="PANTHER" id="PTHR46743">
    <property type="entry name" value="TEICHOIC ACIDS EXPORT ATP-BINDING PROTEIN TAGH"/>
    <property type="match status" value="1"/>
</dbReference>
<dbReference type="InterPro" id="IPR050683">
    <property type="entry name" value="Bact_Polysacc_Export_ATP-bd"/>
</dbReference>
<dbReference type="GO" id="GO:0005524">
    <property type="term" value="F:ATP binding"/>
    <property type="evidence" value="ECO:0007669"/>
    <property type="project" value="UniProtKB-KW"/>
</dbReference>
<dbReference type="EMBL" id="CP047156">
    <property type="protein sequence ID" value="QHC01478.1"/>
    <property type="molecule type" value="Genomic_DNA"/>
</dbReference>
<dbReference type="AlphaFoldDB" id="A0A7L4YQZ5"/>
<dbReference type="GO" id="GO:0140359">
    <property type="term" value="F:ABC-type transporter activity"/>
    <property type="evidence" value="ECO:0007669"/>
    <property type="project" value="InterPro"/>
</dbReference>
<feature type="domain" description="ABC transporter" evidence="5">
    <location>
        <begin position="40"/>
        <end position="260"/>
    </location>
</feature>
<dbReference type="PANTHER" id="PTHR46743:SF2">
    <property type="entry name" value="TEICHOIC ACIDS EXPORT ATP-BINDING PROTEIN TAGH"/>
    <property type="match status" value="1"/>
</dbReference>
<dbReference type="Pfam" id="PF00005">
    <property type="entry name" value="ABC_tran"/>
    <property type="match status" value="1"/>
</dbReference>
<evidence type="ECO:0000313" key="6">
    <source>
        <dbReference type="EMBL" id="QHC01478.1"/>
    </source>
</evidence>
<dbReference type="SUPFAM" id="SSF52540">
    <property type="entry name" value="P-loop containing nucleoside triphosphate hydrolases"/>
    <property type="match status" value="1"/>
</dbReference>
<dbReference type="PROSITE" id="PS50893">
    <property type="entry name" value="ABC_TRANSPORTER_2"/>
    <property type="match status" value="1"/>
</dbReference>
<dbReference type="GO" id="GO:0016020">
    <property type="term" value="C:membrane"/>
    <property type="evidence" value="ECO:0007669"/>
    <property type="project" value="InterPro"/>
</dbReference>